<feature type="domain" description="Glycosyl transferase family 1" evidence="1">
    <location>
        <begin position="183"/>
        <end position="340"/>
    </location>
</feature>
<dbReference type="Pfam" id="PF13439">
    <property type="entry name" value="Glyco_transf_4"/>
    <property type="match status" value="1"/>
</dbReference>
<comment type="caution">
    <text evidence="3">The sequence shown here is derived from an EMBL/GenBank/DDBJ whole genome shotgun (WGS) entry which is preliminary data.</text>
</comment>
<evidence type="ECO:0000259" key="1">
    <source>
        <dbReference type="Pfam" id="PF00534"/>
    </source>
</evidence>
<evidence type="ECO:0000313" key="3">
    <source>
        <dbReference type="EMBL" id="GIL38309.1"/>
    </source>
</evidence>
<dbReference type="Gene3D" id="3.40.50.2000">
    <property type="entry name" value="Glycogen Phosphorylase B"/>
    <property type="match status" value="2"/>
</dbReference>
<dbReference type="InterPro" id="IPR028098">
    <property type="entry name" value="Glyco_trans_4-like_N"/>
</dbReference>
<accession>A0A8S8X9N8</accession>
<gene>
    <name evidence="3" type="ORF">TMPK1_05460</name>
</gene>
<evidence type="ECO:0000313" key="4">
    <source>
        <dbReference type="Proteomes" id="UP000681075"/>
    </source>
</evidence>
<sequence>MDELLVYRDLLGARSEGFVAMQYSGFTQLKPFFVGTRGEVPGDGMLIANGPVGRFRARQLGVPGKDLTHWIETHKPRAIHAQFGLGGALALPFAQKFDLPLFVTFHGGDATKETHYRKRWPVPTIYQRRMDAMVERARLIFCVSDYLRDRLLARGFPGAKLLTHYLGIELPKKPALPAYPLRSPNILLVARLVEKKGVDVAIDAMAKLRSEAPDLILGIVGDGPLRKVLEQRARDSGANVHFFGWHTPDDVHARMREAAMLLIPSRTASTGDAEGLGLVTLEAQTVGCPVIGSRHGGIPEAVLHEQTGLLFPEGDADALAAAILRMRRENGLAERLRVAAFDRLLEDFDAKKQSAWLEQILVSLSEGDQR</sequence>
<dbReference type="InterPro" id="IPR001296">
    <property type="entry name" value="Glyco_trans_1"/>
</dbReference>
<organism evidence="3 4">
    <name type="scientific">Roseiterribacter gracilis</name>
    <dbReference type="NCBI Taxonomy" id="2812848"/>
    <lineage>
        <taxon>Bacteria</taxon>
        <taxon>Pseudomonadati</taxon>
        <taxon>Pseudomonadota</taxon>
        <taxon>Alphaproteobacteria</taxon>
        <taxon>Rhodospirillales</taxon>
        <taxon>Roseiterribacteraceae</taxon>
        <taxon>Roseiterribacter</taxon>
    </lineage>
</organism>
<dbReference type="InterPro" id="IPR050194">
    <property type="entry name" value="Glycosyltransferase_grp1"/>
</dbReference>
<dbReference type="GO" id="GO:0016757">
    <property type="term" value="F:glycosyltransferase activity"/>
    <property type="evidence" value="ECO:0007669"/>
    <property type="project" value="InterPro"/>
</dbReference>
<keyword evidence="3" id="KW-0808">Transferase</keyword>
<dbReference type="Pfam" id="PF00534">
    <property type="entry name" value="Glycos_transf_1"/>
    <property type="match status" value="1"/>
</dbReference>
<evidence type="ECO:0000259" key="2">
    <source>
        <dbReference type="Pfam" id="PF13439"/>
    </source>
</evidence>
<dbReference type="PANTHER" id="PTHR45947">
    <property type="entry name" value="SULFOQUINOVOSYL TRANSFERASE SQD2"/>
    <property type="match status" value="1"/>
</dbReference>
<protein>
    <submittedName>
        <fullName evidence="3">Glycosyl transferase family 1</fullName>
    </submittedName>
</protein>
<proteinExistence type="predicted"/>
<reference evidence="3" key="1">
    <citation type="submission" date="2021-02" db="EMBL/GenBank/DDBJ databases">
        <title>Genome sequence of Rhodospirillales sp. strain TMPK1 isolated from soil.</title>
        <authorList>
            <person name="Nakai R."/>
            <person name="Kusada H."/>
            <person name="Tamaki H."/>
        </authorList>
    </citation>
    <scope>NUCLEOTIDE SEQUENCE</scope>
    <source>
        <strain evidence="3">TMPK1</strain>
    </source>
</reference>
<dbReference type="AlphaFoldDB" id="A0A8S8X9N8"/>
<dbReference type="PANTHER" id="PTHR45947:SF14">
    <property type="entry name" value="SLL1723 PROTEIN"/>
    <property type="match status" value="1"/>
</dbReference>
<name>A0A8S8X9N8_9PROT</name>
<keyword evidence="4" id="KW-1185">Reference proteome</keyword>
<dbReference type="EMBL" id="BOPV01000001">
    <property type="protein sequence ID" value="GIL38309.1"/>
    <property type="molecule type" value="Genomic_DNA"/>
</dbReference>
<dbReference type="Proteomes" id="UP000681075">
    <property type="component" value="Unassembled WGS sequence"/>
</dbReference>
<dbReference type="RefSeq" id="WP_420241287.1">
    <property type="nucleotide sequence ID" value="NZ_BOPV01000001.1"/>
</dbReference>
<dbReference type="SUPFAM" id="SSF53756">
    <property type="entry name" value="UDP-Glycosyltransferase/glycogen phosphorylase"/>
    <property type="match status" value="1"/>
</dbReference>
<feature type="domain" description="Glycosyltransferase subfamily 4-like N-terminal" evidence="2">
    <location>
        <begin position="62"/>
        <end position="169"/>
    </location>
</feature>